<dbReference type="PANTHER" id="PTHR34982:SF1">
    <property type="entry name" value="FLAGELLAR ASSEMBLY PROTEIN FLIH"/>
    <property type="match status" value="1"/>
</dbReference>
<keyword evidence="9" id="KW-1006">Bacterial flagellum protein export</keyword>
<feature type="compositionally biased region" description="Low complexity" evidence="10">
    <location>
        <begin position="26"/>
        <end position="40"/>
    </location>
</feature>
<evidence type="ECO:0000256" key="3">
    <source>
        <dbReference type="ARBA" id="ARBA00006602"/>
    </source>
</evidence>
<keyword evidence="7" id="KW-1005">Bacterial flagellum biogenesis</keyword>
<sequence length="267" mass="28833">MSNNNVIPAESLGQWRSWTMGELGSAAAVPETAPPELAAPAPQPEEPPVEGASFIMAEDEQDTASLDAVATAAYPTAAELEAIHQEAWQTGYDAGLQAGMQAGMQAGEERGRAEGAERALLEAQQQFQQYWQPLATLQQSFEQELSLLGAQLSQEVLALAVSFAEKMIGEVVRHDPAVLRSLLTEALDSLADSVAQVKVQAHPDELATLQAFLGEQYPQWRMQWQADATLTRGGCRIETPSASIDLTLESRLQLLRKGLGLTDEHAD</sequence>
<evidence type="ECO:0000256" key="1">
    <source>
        <dbReference type="ARBA" id="ARBA00003041"/>
    </source>
</evidence>
<evidence type="ECO:0000256" key="2">
    <source>
        <dbReference type="ARBA" id="ARBA00004496"/>
    </source>
</evidence>
<dbReference type="Pfam" id="PF02108">
    <property type="entry name" value="FliH"/>
    <property type="match status" value="1"/>
</dbReference>
<evidence type="ECO:0000313" key="12">
    <source>
        <dbReference type="EMBL" id="MDC7691286.1"/>
    </source>
</evidence>
<gene>
    <name evidence="12" type="ORF">PQU93_10880</name>
</gene>
<keyword evidence="5" id="KW-0813">Transport</keyword>
<evidence type="ECO:0000259" key="11">
    <source>
        <dbReference type="Pfam" id="PF02108"/>
    </source>
</evidence>
<comment type="similarity">
    <text evidence="3">Belongs to the FliH family.</text>
</comment>
<name>A0ABT5I711_VOGIN</name>
<reference evidence="12 13" key="1">
    <citation type="submission" date="2023-01" db="EMBL/GenBank/DDBJ databases">
        <title>Novel species of the genus Vogesella isolated from rivers.</title>
        <authorList>
            <person name="Lu H."/>
        </authorList>
    </citation>
    <scope>NUCLEOTIDE SEQUENCE [LARGE SCALE GENOMIC DNA]</scope>
    <source>
        <strain evidence="12 13">SH7W</strain>
    </source>
</reference>
<evidence type="ECO:0000256" key="9">
    <source>
        <dbReference type="ARBA" id="ARBA00023225"/>
    </source>
</evidence>
<dbReference type="PANTHER" id="PTHR34982">
    <property type="entry name" value="YOP PROTEINS TRANSLOCATION PROTEIN L"/>
    <property type="match status" value="1"/>
</dbReference>
<accession>A0ABT5I711</accession>
<dbReference type="RefSeq" id="WP_272803343.1">
    <property type="nucleotide sequence ID" value="NZ_JAQQKY010000005.1"/>
</dbReference>
<feature type="region of interest" description="Disordered" evidence="10">
    <location>
        <begin position="23"/>
        <end position="49"/>
    </location>
</feature>
<evidence type="ECO:0000256" key="6">
    <source>
        <dbReference type="ARBA" id="ARBA00022490"/>
    </source>
</evidence>
<organism evidence="12 13">
    <name type="scientific">Vogesella indigofera</name>
    <name type="common">Pseudomonas indigofera</name>
    <dbReference type="NCBI Taxonomy" id="45465"/>
    <lineage>
        <taxon>Bacteria</taxon>
        <taxon>Pseudomonadati</taxon>
        <taxon>Pseudomonadota</taxon>
        <taxon>Betaproteobacteria</taxon>
        <taxon>Neisseriales</taxon>
        <taxon>Chromobacteriaceae</taxon>
        <taxon>Vogesella</taxon>
    </lineage>
</organism>
<keyword evidence="6" id="KW-0963">Cytoplasm</keyword>
<proteinExistence type="inferred from homology"/>
<keyword evidence="8" id="KW-0653">Protein transport</keyword>
<comment type="subcellular location">
    <subcellularLocation>
        <location evidence="2">Cytoplasm</location>
    </subcellularLocation>
</comment>
<dbReference type="InterPro" id="IPR018035">
    <property type="entry name" value="Flagellar_FliH/T3SS_HrpE"/>
</dbReference>
<evidence type="ECO:0000256" key="7">
    <source>
        <dbReference type="ARBA" id="ARBA00022795"/>
    </source>
</evidence>
<dbReference type="PRINTS" id="PR01003">
    <property type="entry name" value="FLGFLIH"/>
</dbReference>
<feature type="domain" description="Flagellar assembly protein FliH/Type III secretion system HrpE" evidence="11">
    <location>
        <begin position="132"/>
        <end position="253"/>
    </location>
</feature>
<keyword evidence="13" id="KW-1185">Reference proteome</keyword>
<evidence type="ECO:0000256" key="10">
    <source>
        <dbReference type="SAM" id="MobiDB-lite"/>
    </source>
</evidence>
<dbReference type="InterPro" id="IPR051472">
    <property type="entry name" value="T3SS_Stator/FliH"/>
</dbReference>
<evidence type="ECO:0000256" key="8">
    <source>
        <dbReference type="ARBA" id="ARBA00022927"/>
    </source>
</evidence>
<comment type="function">
    <text evidence="1">Needed for flagellar regrowth and assembly.</text>
</comment>
<protein>
    <recommendedName>
        <fullName evidence="4">Flagellar assembly protein FliH</fullName>
    </recommendedName>
</protein>
<evidence type="ECO:0000256" key="4">
    <source>
        <dbReference type="ARBA" id="ARBA00016507"/>
    </source>
</evidence>
<evidence type="ECO:0000256" key="5">
    <source>
        <dbReference type="ARBA" id="ARBA00022448"/>
    </source>
</evidence>
<comment type="caution">
    <text evidence="12">The sequence shown here is derived from an EMBL/GenBank/DDBJ whole genome shotgun (WGS) entry which is preliminary data.</text>
</comment>
<dbReference type="InterPro" id="IPR038495">
    <property type="entry name" value="ATPase_E_C"/>
</dbReference>
<dbReference type="EMBL" id="JAQQKY010000005">
    <property type="protein sequence ID" value="MDC7691286.1"/>
    <property type="molecule type" value="Genomic_DNA"/>
</dbReference>
<dbReference type="InterPro" id="IPR000563">
    <property type="entry name" value="Flag_FliH"/>
</dbReference>
<dbReference type="Gene3D" id="3.30.2320.30">
    <property type="entry name" value="ATP synthase, E subunit, C-terminal"/>
    <property type="match status" value="1"/>
</dbReference>
<evidence type="ECO:0000313" key="13">
    <source>
        <dbReference type="Proteomes" id="UP001221566"/>
    </source>
</evidence>
<dbReference type="Proteomes" id="UP001221566">
    <property type="component" value="Unassembled WGS sequence"/>
</dbReference>